<protein>
    <submittedName>
        <fullName evidence="1">Uncharacterized protein</fullName>
    </submittedName>
</protein>
<evidence type="ECO:0000313" key="1">
    <source>
        <dbReference type="EMBL" id="JAH48327.1"/>
    </source>
</evidence>
<organism evidence="1">
    <name type="scientific">Anguilla anguilla</name>
    <name type="common">European freshwater eel</name>
    <name type="synonym">Muraena anguilla</name>
    <dbReference type="NCBI Taxonomy" id="7936"/>
    <lineage>
        <taxon>Eukaryota</taxon>
        <taxon>Metazoa</taxon>
        <taxon>Chordata</taxon>
        <taxon>Craniata</taxon>
        <taxon>Vertebrata</taxon>
        <taxon>Euteleostomi</taxon>
        <taxon>Actinopterygii</taxon>
        <taxon>Neopterygii</taxon>
        <taxon>Teleostei</taxon>
        <taxon>Anguilliformes</taxon>
        <taxon>Anguillidae</taxon>
        <taxon>Anguilla</taxon>
    </lineage>
</organism>
<reference evidence="1" key="2">
    <citation type="journal article" date="2015" name="Fish Shellfish Immunol.">
        <title>Early steps in the European eel (Anguilla anguilla)-Vibrio vulnificus interaction in the gills: Role of the RtxA13 toxin.</title>
        <authorList>
            <person name="Callol A."/>
            <person name="Pajuelo D."/>
            <person name="Ebbesson L."/>
            <person name="Teles M."/>
            <person name="MacKenzie S."/>
            <person name="Amaro C."/>
        </authorList>
    </citation>
    <scope>NUCLEOTIDE SEQUENCE</scope>
</reference>
<dbReference type="AlphaFoldDB" id="A0A0E9T4I1"/>
<name>A0A0E9T4I1_ANGAN</name>
<sequence>MLGRQMPLGDQLRLCGSSWRRTPHLYSLGKLRRTIGKLRSTGVLGWHNPTLNRFFGALLNRSILPL</sequence>
<reference evidence="1" key="1">
    <citation type="submission" date="2014-11" db="EMBL/GenBank/DDBJ databases">
        <authorList>
            <person name="Amaro Gonzalez C."/>
        </authorList>
    </citation>
    <scope>NUCLEOTIDE SEQUENCE</scope>
</reference>
<proteinExistence type="predicted"/>
<dbReference type="EMBL" id="GBXM01060250">
    <property type="protein sequence ID" value="JAH48327.1"/>
    <property type="molecule type" value="Transcribed_RNA"/>
</dbReference>
<accession>A0A0E9T4I1</accession>